<dbReference type="Proteomes" id="UP000887116">
    <property type="component" value="Unassembled WGS sequence"/>
</dbReference>
<name>A0A8X6KP69_TRICU</name>
<sequence>MLGTLFPLNPHWEIFNLCPPRNPTKHQENFPEKTLPTASIHFIPFSEEECIIGCPPPLQKGPQPLAAAMFPRGRGPTTSWGEGKEGALYIGSQWWELENPCQSVSLLPSL</sequence>
<keyword evidence="2" id="KW-1185">Reference proteome</keyword>
<evidence type="ECO:0000313" key="2">
    <source>
        <dbReference type="Proteomes" id="UP000887116"/>
    </source>
</evidence>
<evidence type="ECO:0000313" key="1">
    <source>
        <dbReference type="EMBL" id="GFQ77808.1"/>
    </source>
</evidence>
<reference evidence="1" key="1">
    <citation type="submission" date="2020-07" db="EMBL/GenBank/DDBJ databases">
        <title>Multicomponent nature underlies the extraordinary mechanical properties of spider dragline silk.</title>
        <authorList>
            <person name="Kono N."/>
            <person name="Nakamura H."/>
            <person name="Mori M."/>
            <person name="Yoshida Y."/>
            <person name="Ohtoshi R."/>
            <person name="Malay A.D."/>
            <person name="Moran D.A.P."/>
            <person name="Tomita M."/>
            <person name="Numata K."/>
            <person name="Arakawa K."/>
        </authorList>
    </citation>
    <scope>NUCLEOTIDE SEQUENCE</scope>
</reference>
<accession>A0A8X6KP69</accession>
<protein>
    <submittedName>
        <fullName evidence="1">Uncharacterized protein</fullName>
    </submittedName>
</protein>
<dbReference type="EMBL" id="BMAO01031813">
    <property type="protein sequence ID" value="GFQ77808.1"/>
    <property type="molecule type" value="Genomic_DNA"/>
</dbReference>
<organism evidence="1 2">
    <name type="scientific">Trichonephila clavata</name>
    <name type="common">Joro spider</name>
    <name type="synonym">Nephila clavata</name>
    <dbReference type="NCBI Taxonomy" id="2740835"/>
    <lineage>
        <taxon>Eukaryota</taxon>
        <taxon>Metazoa</taxon>
        <taxon>Ecdysozoa</taxon>
        <taxon>Arthropoda</taxon>
        <taxon>Chelicerata</taxon>
        <taxon>Arachnida</taxon>
        <taxon>Araneae</taxon>
        <taxon>Araneomorphae</taxon>
        <taxon>Entelegynae</taxon>
        <taxon>Araneoidea</taxon>
        <taxon>Nephilidae</taxon>
        <taxon>Trichonephila</taxon>
    </lineage>
</organism>
<dbReference type="AlphaFoldDB" id="A0A8X6KP69"/>
<comment type="caution">
    <text evidence="1">The sequence shown here is derived from an EMBL/GenBank/DDBJ whole genome shotgun (WGS) entry which is preliminary data.</text>
</comment>
<proteinExistence type="predicted"/>
<dbReference type="OrthoDB" id="6423695at2759"/>
<gene>
    <name evidence="1" type="ORF">TNCT_470391</name>
</gene>